<keyword evidence="2" id="KW-1185">Reference proteome</keyword>
<proteinExistence type="predicted"/>
<reference evidence="1" key="2">
    <citation type="journal article" date="2007" name="Science">
        <title>Draft genome sequence of the sexually transmitted pathogen Trichomonas vaginalis.</title>
        <authorList>
            <person name="Carlton J.M."/>
            <person name="Hirt R.P."/>
            <person name="Silva J.C."/>
            <person name="Delcher A.L."/>
            <person name="Schatz M."/>
            <person name="Zhao Q."/>
            <person name="Wortman J.R."/>
            <person name="Bidwell S.L."/>
            <person name="Alsmark U.C.M."/>
            <person name="Besteiro S."/>
            <person name="Sicheritz-Ponten T."/>
            <person name="Noel C.J."/>
            <person name="Dacks J.B."/>
            <person name="Foster P.G."/>
            <person name="Simillion C."/>
            <person name="Van de Peer Y."/>
            <person name="Miranda-Saavedra D."/>
            <person name="Barton G.J."/>
            <person name="Westrop G.D."/>
            <person name="Mueller S."/>
            <person name="Dessi D."/>
            <person name="Fiori P.L."/>
            <person name="Ren Q."/>
            <person name="Paulsen I."/>
            <person name="Zhang H."/>
            <person name="Bastida-Corcuera F.D."/>
            <person name="Simoes-Barbosa A."/>
            <person name="Brown M.T."/>
            <person name="Hayes R.D."/>
            <person name="Mukherjee M."/>
            <person name="Okumura C.Y."/>
            <person name="Schneider R."/>
            <person name="Smith A.J."/>
            <person name="Vanacova S."/>
            <person name="Villalvazo M."/>
            <person name="Haas B.J."/>
            <person name="Pertea M."/>
            <person name="Feldblyum T.V."/>
            <person name="Utterback T.R."/>
            <person name="Shu C.L."/>
            <person name="Osoegawa K."/>
            <person name="de Jong P.J."/>
            <person name="Hrdy I."/>
            <person name="Horvathova L."/>
            <person name="Zubacova Z."/>
            <person name="Dolezal P."/>
            <person name="Malik S.B."/>
            <person name="Logsdon J.M. Jr."/>
            <person name="Henze K."/>
            <person name="Gupta A."/>
            <person name="Wang C.C."/>
            <person name="Dunne R.L."/>
            <person name="Upcroft J.A."/>
            <person name="Upcroft P."/>
            <person name="White O."/>
            <person name="Salzberg S.L."/>
            <person name="Tang P."/>
            <person name="Chiu C.-H."/>
            <person name="Lee Y.-S."/>
            <person name="Embley T.M."/>
            <person name="Coombs G.H."/>
            <person name="Mottram J.C."/>
            <person name="Tachezy J."/>
            <person name="Fraser-Liggett C.M."/>
            <person name="Johnson P.J."/>
        </authorList>
    </citation>
    <scope>NUCLEOTIDE SEQUENCE [LARGE SCALE GENOMIC DNA]</scope>
    <source>
        <strain evidence="1">G3</strain>
    </source>
</reference>
<evidence type="ECO:0000313" key="1">
    <source>
        <dbReference type="EMBL" id="EAY10176.1"/>
    </source>
</evidence>
<dbReference type="RefSeq" id="XP_001322399.1">
    <property type="nucleotide sequence ID" value="XM_001322364.1"/>
</dbReference>
<dbReference type="EMBL" id="DS113343">
    <property type="protein sequence ID" value="EAY10176.1"/>
    <property type="molecule type" value="Genomic_DNA"/>
</dbReference>
<organism evidence="1 2">
    <name type="scientific">Trichomonas vaginalis (strain ATCC PRA-98 / G3)</name>
    <dbReference type="NCBI Taxonomy" id="412133"/>
    <lineage>
        <taxon>Eukaryota</taxon>
        <taxon>Metamonada</taxon>
        <taxon>Parabasalia</taxon>
        <taxon>Trichomonadida</taxon>
        <taxon>Trichomonadidae</taxon>
        <taxon>Trichomonas</taxon>
    </lineage>
</organism>
<dbReference type="VEuPathDB" id="TrichDB:TVAG_088920"/>
<protein>
    <submittedName>
        <fullName evidence="1">Uncharacterized protein</fullName>
    </submittedName>
</protein>
<sequence>MFLNSIYIFPHSYIQATEDKSYKNYLIESTITGSQGHSGPICHLYGENIVRNVNISNTLTRINSVYSISGNSDLDATVSYSTFIKNIGNDKRCLLHYKNGNRVNHCNIISNECSMTSTYFNGVIYASYYVKVFITECIISNNKGNSLFFADSGASITVSSCFIPSNNNYSYYTTKKSNANFDISTTNSLNIENAHIFTALCYADYPFYYLMKITTEKTKYKLREDTTIIGTVSFDRNKEESFTLEIWIDSYSSTKISKLSGSSTYEYSINIPKELSIGIHKIYAFDQTFGSNTVSVEFEYSYTFSLELNDLKRKQYNKTIDKGIKIRGSGIYSEDFSINCSIGDINSIFDGTLTKNAATHSFTFSGSCFIPNSIVEENKYSVTVWGITINSGETTSLQSKEFYFYRNYPVIIISDTIKDTYFHKNDISISVSGYVSDQDGDDEVEIKGLIEGYPNSQITKSYSISDLNNHSFNIDISIPNNLSRGPHNLLIKCCDKKDKCVFHNQSFYFEFNPPSIQITHKPAFPVFINQCHTLEFFLSVSDKDGMSYIRIFHVLNNTQGNIVNITLSNDSQHETQYFIPIPKDINVGSCSLKFYAVDEYDLISGHQFINATFEKYTQDELEEQREKNNLKRMKFPPIFCILSTDLL</sequence>
<dbReference type="InParanoid" id="A2EB36"/>
<gene>
    <name evidence="1" type="ORF">TVAG_088920</name>
</gene>
<dbReference type="Proteomes" id="UP000001542">
    <property type="component" value="Unassembled WGS sequence"/>
</dbReference>
<evidence type="ECO:0000313" key="2">
    <source>
        <dbReference type="Proteomes" id="UP000001542"/>
    </source>
</evidence>
<dbReference type="KEGG" id="tva:4768109"/>
<accession>A2EB36</accession>
<name>A2EB36_TRIV3</name>
<reference evidence="1" key="1">
    <citation type="submission" date="2006-10" db="EMBL/GenBank/DDBJ databases">
        <authorList>
            <person name="Amadeo P."/>
            <person name="Zhao Q."/>
            <person name="Wortman J."/>
            <person name="Fraser-Liggett C."/>
            <person name="Carlton J."/>
        </authorList>
    </citation>
    <scope>NUCLEOTIDE SEQUENCE</scope>
    <source>
        <strain evidence="1">G3</strain>
    </source>
</reference>
<dbReference type="VEuPathDB" id="TrichDB:TVAGG3_0397550"/>
<dbReference type="AlphaFoldDB" id="A2EB36"/>